<dbReference type="EMBL" id="JAPZBO010000004">
    <property type="protein sequence ID" value="KAJ5318687.1"/>
    <property type="molecule type" value="Genomic_DNA"/>
</dbReference>
<sequence length="138" mass="15337">MTEPPKPFPGFYGFPSFQPFVTPQGKNAVQPPRSRPFKLSSHHQPVKSERHTAFEPRLKAVESELGELRSEIGEVWKALQETSSTLANICGQLQSFIDRDSSPLEPSVPSKASPSTNDFDSWLKAEFPVNAEFPALPN</sequence>
<keyword evidence="3" id="KW-1185">Reference proteome</keyword>
<organism evidence="2 3">
    <name type="scientific">Penicillium atrosanguineum</name>
    <dbReference type="NCBI Taxonomy" id="1132637"/>
    <lineage>
        <taxon>Eukaryota</taxon>
        <taxon>Fungi</taxon>
        <taxon>Dikarya</taxon>
        <taxon>Ascomycota</taxon>
        <taxon>Pezizomycotina</taxon>
        <taxon>Eurotiomycetes</taxon>
        <taxon>Eurotiomycetidae</taxon>
        <taxon>Eurotiales</taxon>
        <taxon>Aspergillaceae</taxon>
        <taxon>Penicillium</taxon>
    </lineage>
</organism>
<evidence type="ECO:0000313" key="3">
    <source>
        <dbReference type="Proteomes" id="UP001147746"/>
    </source>
</evidence>
<protein>
    <submittedName>
        <fullName evidence="2">Uncharacterized protein</fullName>
    </submittedName>
</protein>
<reference evidence="2" key="2">
    <citation type="journal article" date="2023" name="IMA Fungus">
        <title>Comparative genomic study of the Penicillium genus elucidates a diverse pangenome and 15 lateral gene transfer events.</title>
        <authorList>
            <person name="Petersen C."/>
            <person name="Sorensen T."/>
            <person name="Nielsen M.R."/>
            <person name="Sondergaard T.E."/>
            <person name="Sorensen J.L."/>
            <person name="Fitzpatrick D.A."/>
            <person name="Frisvad J.C."/>
            <person name="Nielsen K.L."/>
        </authorList>
    </citation>
    <scope>NUCLEOTIDE SEQUENCE</scope>
    <source>
        <strain evidence="2">IBT 21472</strain>
    </source>
</reference>
<dbReference type="AlphaFoldDB" id="A0A9W9U7B5"/>
<gene>
    <name evidence="2" type="ORF">N7476_005107</name>
</gene>
<reference evidence="2" key="1">
    <citation type="submission" date="2022-12" db="EMBL/GenBank/DDBJ databases">
        <authorList>
            <person name="Petersen C."/>
        </authorList>
    </citation>
    <scope>NUCLEOTIDE SEQUENCE</scope>
    <source>
        <strain evidence="2">IBT 21472</strain>
    </source>
</reference>
<dbReference type="Proteomes" id="UP001147746">
    <property type="component" value="Unassembled WGS sequence"/>
</dbReference>
<name>A0A9W9U7B5_9EURO</name>
<feature type="region of interest" description="Disordered" evidence="1">
    <location>
        <begin position="22"/>
        <end position="53"/>
    </location>
</feature>
<comment type="caution">
    <text evidence="2">The sequence shown here is derived from an EMBL/GenBank/DDBJ whole genome shotgun (WGS) entry which is preliminary data.</text>
</comment>
<accession>A0A9W9U7B5</accession>
<evidence type="ECO:0000256" key="1">
    <source>
        <dbReference type="SAM" id="MobiDB-lite"/>
    </source>
</evidence>
<proteinExistence type="predicted"/>
<evidence type="ECO:0000313" key="2">
    <source>
        <dbReference type="EMBL" id="KAJ5318687.1"/>
    </source>
</evidence>